<name>A0ABV7WRV6_9GAMM</name>
<dbReference type="SUPFAM" id="SSF52402">
    <property type="entry name" value="Adenine nucleotide alpha hydrolases-like"/>
    <property type="match status" value="1"/>
</dbReference>
<dbReference type="GO" id="GO:0005524">
    <property type="term" value="F:ATP binding"/>
    <property type="evidence" value="ECO:0007669"/>
    <property type="project" value="UniProtKB-KW"/>
</dbReference>
<keyword evidence="2" id="KW-0547">Nucleotide-binding</keyword>
<evidence type="ECO:0000259" key="1">
    <source>
        <dbReference type="Pfam" id="PF01902"/>
    </source>
</evidence>
<comment type="caution">
    <text evidence="2">The sequence shown here is derived from an EMBL/GenBank/DDBJ whole genome shotgun (WGS) entry which is preliminary data.</text>
</comment>
<protein>
    <submittedName>
        <fullName evidence="2">ATP-binding protein</fullName>
    </submittedName>
</protein>
<dbReference type="InterPro" id="IPR014729">
    <property type="entry name" value="Rossmann-like_a/b/a_fold"/>
</dbReference>
<dbReference type="EMBL" id="JBHRYN010000011">
    <property type="protein sequence ID" value="MFC3701807.1"/>
    <property type="molecule type" value="Genomic_DNA"/>
</dbReference>
<reference evidence="3" key="1">
    <citation type="journal article" date="2019" name="Int. J. Syst. Evol. Microbiol.">
        <title>The Global Catalogue of Microorganisms (GCM) 10K type strain sequencing project: providing services to taxonomists for standard genome sequencing and annotation.</title>
        <authorList>
            <consortium name="The Broad Institute Genomics Platform"/>
            <consortium name="The Broad Institute Genome Sequencing Center for Infectious Disease"/>
            <person name="Wu L."/>
            <person name="Ma J."/>
        </authorList>
    </citation>
    <scope>NUCLEOTIDE SEQUENCE [LARGE SCALE GENOMIC DNA]</scope>
    <source>
        <strain evidence="3">CECT 8288</strain>
    </source>
</reference>
<feature type="domain" description="Diphthamide synthase" evidence="1">
    <location>
        <begin position="7"/>
        <end position="220"/>
    </location>
</feature>
<dbReference type="Pfam" id="PF01902">
    <property type="entry name" value="Diphthami_syn_2"/>
    <property type="match status" value="1"/>
</dbReference>
<sequence length="226" mass="25530">MQKPTYISWSTGKDSAWATYQLQQDSSVSIKGILCTVNAQFKRTAMHAVRIDLLQRQAAALNLPLQLLEIPYPCNNEQYLEIMQKANDALVEKGVEYLCFGDLFLEDVRQYRIDNLKNTGINPVFPLWQKDTSELANEMIQGGVKAIVTCIDPKVLDKRFVGREYNHQFIADLPNGVDPCGENGEFHTFVYQGPMFQQTIEVEVGDVVERDGFVFADVSLANLNDS</sequence>
<dbReference type="Gene3D" id="3.90.1490.10">
    <property type="entry name" value="putative n-type atp pyrophosphatase, domain 2"/>
    <property type="match status" value="1"/>
</dbReference>
<dbReference type="InterPro" id="IPR002761">
    <property type="entry name" value="Diphthami_syn_dom"/>
</dbReference>
<evidence type="ECO:0000313" key="2">
    <source>
        <dbReference type="EMBL" id="MFC3701807.1"/>
    </source>
</evidence>
<dbReference type="Gene3D" id="3.40.50.620">
    <property type="entry name" value="HUPs"/>
    <property type="match status" value="1"/>
</dbReference>
<dbReference type="Proteomes" id="UP001595710">
    <property type="component" value="Unassembled WGS sequence"/>
</dbReference>
<dbReference type="RefSeq" id="WP_377362840.1">
    <property type="nucleotide sequence ID" value="NZ_JBHRYN010000011.1"/>
</dbReference>
<organism evidence="2 3">
    <name type="scientific">Reinekea marina</name>
    <dbReference type="NCBI Taxonomy" id="1310421"/>
    <lineage>
        <taxon>Bacteria</taxon>
        <taxon>Pseudomonadati</taxon>
        <taxon>Pseudomonadota</taxon>
        <taxon>Gammaproteobacteria</taxon>
        <taxon>Oceanospirillales</taxon>
        <taxon>Saccharospirillaceae</taxon>
        <taxon>Reinekea</taxon>
    </lineage>
</organism>
<keyword evidence="2" id="KW-0067">ATP-binding</keyword>
<gene>
    <name evidence="2" type="ORF">ACFOND_09170</name>
</gene>
<accession>A0ABV7WRV6</accession>
<keyword evidence="3" id="KW-1185">Reference proteome</keyword>
<evidence type="ECO:0000313" key="3">
    <source>
        <dbReference type="Proteomes" id="UP001595710"/>
    </source>
</evidence>
<proteinExistence type="predicted"/>